<evidence type="ECO:0000313" key="4">
    <source>
        <dbReference type="Proteomes" id="UP001172684"/>
    </source>
</evidence>
<dbReference type="InterPro" id="IPR013320">
    <property type="entry name" value="ConA-like_dom_sf"/>
</dbReference>
<name>A0ABQ9NGL0_9PEZI</name>
<feature type="signal peptide" evidence="1">
    <location>
        <begin position="1"/>
        <end position="31"/>
    </location>
</feature>
<keyword evidence="4" id="KW-1185">Reference proteome</keyword>
<dbReference type="SUPFAM" id="SSF49899">
    <property type="entry name" value="Concanavalin A-like lectins/glucanases"/>
    <property type="match status" value="1"/>
</dbReference>
<dbReference type="Gene3D" id="2.60.120.200">
    <property type="match status" value="1"/>
</dbReference>
<proteinExistence type="predicted"/>
<dbReference type="Proteomes" id="UP001172684">
    <property type="component" value="Unassembled WGS sequence"/>
</dbReference>
<organism evidence="3 4">
    <name type="scientific">Coniosporium apollinis</name>
    <dbReference type="NCBI Taxonomy" id="61459"/>
    <lineage>
        <taxon>Eukaryota</taxon>
        <taxon>Fungi</taxon>
        <taxon>Dikarya</taxon>
        <taxon>Ascomycota</taxon>
        <taxon>Pezizomycotina</taxon>
        <taxon>Dothideomycetes</taxon>
        <taxon>Dothideomycetes incertae sedis</taxon>
        <taxon>Coniosporium</taxon>
    </lineage>
</organism>
<feature type="domain" description="GH16" evidence="2">
    <location>
        <begin position="32"/>
        <end position="341"/>
    </location>
</feature>
<evidence type="ECO:0000256" key="1">
    <source>
        <dbReference type="SAM" id="SignalP"/>
    </source>
</evidence>
<dbReference type="Pfam" id="PF00722">
    <property type="entry name" value="Glyco_hydro_16"/>
    <property type="match status" value="1"/>
</dbReference>
<feature type="chain" id="PRO_5046065174" description="GH16 domain-containing protein" evidence="1">
    <location>
        <begin position="32"/>
        <end position="341"/>
    </location>
</feature>
<comment type="caution">
    <text evidence="3">The sequence shown here is derived from an EMBL/GenBank/DDBJ whole genome shotgun (WGS) entry which is preliminary data.</text>
</comment>
<keyword evidence="1" id="KW-0732">Signal</keyword>
<evidence type="ECO:0000313" key="3">
    <source>
        <dbReference type="EMBL" id="KAJ9657120.1"/>
    </source>
</evidence>
<evidence type="ECO:0000259" key="2">
    <source>
        <dbReference type="PROSITE" id="PS51762"/>
    </source>
</evidence>
<gene>
    <name evidence="3" type="ORF">H2201_008296</name>
</gene>
<dbReference type="PROSITE" id="PS51762">
    <property type="entry name" value="GH16_2"/>
    <property type="match status" value="1"/>
</dbReference>
<accession>A0ABQ9NGL0</accession>
<sequence length="341" mass="38385">MTGDQGMKITLRRGVAIAVYGLLAVAGQAFAADPSGEDLPIGDFGPWKQVFTEDFLLDAALGEFVAKYDDKWKARGANWDFDQRNPGQVPVADTSHRGIYSPANTLSVSGGVLDIAPHKGDGPQFGPDGRLEQNEWPELVDLPWEQERPYVAALTPRVLGPDGEMTYGRYMIRLKVEYPEDNPAGGEGYKIANLLWPKSDLWPDDGEIDYPEGDFSDNSFSAFHHYTCDATKPSLDESSECDKFRSQQLPWQDGFYNIANFSSWHTATIEWMPDRINFLLDGELAETRETNPTDATTTTRVPNKPMYHVMQIETELNNDYIPVESRPHIKVAWVSIWKYEP</sequence>
<dbReference type="EMBL" id="JAPDRL010000107">
    <property type="protein sequence ID" value="KAJ9657120.1"/>
    <property type="molecule type" value="Genomic_DNA"/>
</dbReference>
<reference evidence="3" key="1">
    <citation type="submission" date="2022-10" db="EMBL/GenBank/DDBJ databases">
        <title>Culturing micro-colonial fungi from biological soil crusts in the Mojave desert and describing Neophaeococcomyces mojavensis, and introducing the new genera and species Taxawa tesnikishii.</title>
        <authorList>
            <person name="Kurbessoian T."/>
            <person name="Stajich J.E."/>
        </authorList>
    </citation>
    <scope>NUCLEOTIDE SEQUENCE</scope>
    <source>
        <strain evidence="3">TK_1</strain>
    </source>
</reference>
<dbReference type="InterPro" id="IPR000757">
    <property type="entry name" value="Beta-glucanase-like"/>
</dbReference>
<protein>
    <recommendedName>
        <fullName evidence="2">GH16 domain-containing protein</fullName>
    </recommendedName>
</protein>